<gene>
    <name evidence="2" type="ORF">L602_003400000020</name>
</gene>
<proteinExistence type="predicted"/>
<sequence length="423" mass="48471">MAIPSDFVASWKFIHPKDIVEMLNAPDRPKASGVLILRNEIPPADLYVYFAARFGAPNGIQNFLRRNDSDNLVHWEWAFRTSTGMVMFQELNFRTEVWFFGGEPVEAGDIAILTSQVKMDFSNYGRKMSEVRKSLEDWTEFVNPYRRLASAVENMVQEIDQLELRPEDQALPDINSAEQFFPDLWGDIADRYSKGLGLCFGVRSMLPVMAESYVNLLLFVLMRPEIKMDERLKEHTIRQPIDIRVKTLHMNCIGFEKAINYGDEACKQYHSLVNERNDLLHGNVVLEKLKFNEVYFNGTVPIFKQYRSMWERTIGVDVKAVGLQRLKNEIKVVEGFVRYLNSCLKPNVQKQMERIARTRDLGFNKKTGRIGILFAHHMVDFFPSFDNDDGQSPNIHVCASSDAGAARPPAPTSTVSKGDNERS</sequence>
<dbReference type="AlphaFoldDB" id="A0A562BCG1"/>
<keyword evidence="3" id="KW-1185">Reference proteome</keyword>
<name>A0A562BCG1_9BURK</name>
<comment type="caution">
    <text evidence="2">The sequence shown here is derived from an EMBL/GenBank/DDBJ whole genome shotgun (WGS) entry which is preliminary data.</text>
</comment>
<reference evidence="2 3" key="1">
    <citation type="submission" date="2019-07" db="EMBL/GenBank/DDBJ databases">
        <title>Genome sequencing of lignin-degrading bacterial isolates.</title>
        <authorList>
            <person name="Gladden J."/>
        </authorList>
    </citation>
    <scope>NUCLEOTIDE SEQUENCE [LARGE SCALE GENOMIC DNA]</scope>
    <source>
        <strain evidence="2 3">J11</strain>
    </source>
</reference>
<feature type="region of interest" description="Disordered" evidence="1">
    <location>
        <begin position="399"/>
        <end position="423"/>
    </location>
</feature>
<accession>A0A562BCG1</accession>
<dbReference type="Proteomes" id="UP000318141">
    <property type="component" value="Unassembled WGS sequence"/>
</dbReference>
<evidence type="ECO:0000313" key="3">
    <source>
        <dbReference type="Proteomes" id="UP000318141"/>
    </source>
</evidence>
<evidence type="ECO:0000256" key="1">
    <source>
        <dbReference type="SAM" id="MobiDB-lite"/>
    </source>
</evidence>
<protein>
    <submittedName>
        <fullName evidence="2">Uncharacterized protein</fullName>
    </submittedName>
</protein>
<evidence type="ECO:0000313" key="2">
    <source>
        <dbReference type="EMBL" id="TWG82718.1"/>
    </source>
</evidence>
<dbReference type="EMBL" id="VLJN01000028">
    <property type="protein sequence ID" value="TWG82718.1"/>
    <property type="molecule type" value="Genomic_DNA"/>
</dbReference>
<organism evidence="2 3">
    <name type="scientific">Cupriavidus gilardii J11</name>
    <dbReference type="NCBI Taxonomy" id="936133"/>
    <lineage>
        <taxon>Bacteria</taxon>
        <taxon>Pseudomonadati</taxon>
        <taxon>Pseudomonadota</taxon>
        <taxon>Betaproteobacteria</taxon>
        <taxon>Burkholderiales</taxon>
        <taxon>Burkholderiaceae</taxon>
        <taxon>Cupriavidus</taxon>
    </lineage>
</organism>